<evidence type="ECO:0000256" key="2">
    <source>
        <dbReference type="ARBA" id="ARBA00022475"/>
    </source>
</evidence>
<dbReference type="PANTHER" id="PTHR21137:SF35">
    <property type="entry name" value="ODORANT RECEPTOR 19A-RELATED"/>
    <property type="match status" value="1"/>
</dbReference>
<reference evidence="11 12" key="1">
    <citation type="submission" date="2019-08" db="EMBL/GenBank/DDBJ databases">
        <title>High quality draft denovo assembly of Nylanderia fulva.</title>
        <authorList>
            <person name="Vargo E.L."/>
            <person name="Tarone A.M."/>
            <person name="Konganti K.R."/>
        </authorList>
    </citation>
    <scope>NUCLEOTIDE SEQUENCE [LARGE SCALE GENOMIC DNA]</scope>
    <source>
        <strain evidence="11">TAMU-Nful-2015</strain>
        <tissue evidence="11">Whole body</tissue>
    </source>
</reference>
<dbReference type="GO" id="GO:0005886">
    <property type="term" value="C:plasma membrane"/>
    <property type="evidence" value="ECO:0007669"/>
    <property type="project" value="UniProtKB-SubCell"/>
</dbReference>
<feature type="transmembrane region" description="Helical" evidence="10">
    <location>
        <begin position="307"/>
        <end position="324"/>
    </location>
</feature>
<evidence type="ECO:0000313" key="12">
    <source>
        <dbReference type="Proteomes" id="UP000479987"/>
    </source>
</evidence>
<keyword evidence="6 10" id="KW-1133">Transmembrane helix</keyword>
<comment type="subcellular location">
    <subcellularLocation>
        <location evidence="1 10">Cell membrane</location>
        <topology evidence="1 10">Multi-pass membrane protein</topology>
    </subcellularLocation>
</comment>
<keyword evidence="9 10" id="KW-0807">Transducer</keyword>
<comment type="caution">
    <text evidence="11">The sequence shown here is derived from an EMBL/GenBank/DDBJ whole genome shotgun (WGS) entry which is preliminary data.</text>
</comment>
<evidence type="ECO:0000256" key="5">
    <source>
        <dbReference type="ARBA" id="ARBA00022725"/>
    </source>
</evidence>
<evidence type="ECO:0000256" key="6">
    <source>
        <dbReference type="ARBA" id="ARBA00022989"/>
    </source>
</evidence>
<keyword evidence="4 10" id="KW-0812">Transmembrane</keyword>
<dbReference type="Proteomes" id="UP000479987">
    <property type="component" value="Unassembled WGS sequence"/>
</dbReference>
<proteinExistence type="inferred from homology"/>
<evidence type="ECO:0000256" key="8">
    <source>
        <dbReference type="ARBA" id="ARBA00023170"/>
    </source>
</evidence>
<keyword evidence="5 10" id="KW-0552">Olfaction</keyword>
<feature type="transmembrane region" description="Helical" evidence="10">
    <location>
        <begin position="272"/>
        <end position="295"/>
    </location>
</feature>
<comment type="similarity">
    <text evidence="10">Belongs to the insect chemoreceptor superfamily. Heteromeric odorant receptor channel (TC 1.A.69) family.</text>
</comment>
<keyword evidence="2" id="KW-1003">Cell membrane</keyword>
<dbReference type="EMBL" id="SGBU01000001">
    <property type="protein sequence ID" value="KAF3054648.1"/>
    <property type="molecule type" value="Genomic_DNA"/>
</dbReference>
<protein>
    <recommendedName>
        <fullName evidence="10">Odorant receptor</fullName>
    </recommendedName>
</protein>
<feature type="transmembrane region" description="Helical" evidence="10">
    <location>
        <begin position="381"/>
        <end position="400"/>
    </location>
</feature>
<keyword evidence="12" id="KW-1185">Reference proteome</keyword>
<gene>
    <name evidence="11" type="primary">Or-309</name>
    <name evidence="11" type="synonym">Nful_v1.0-Or-309-fd</name>
    <name evidence="11" type="ORF">NFUL_NFUL000010</name>
</gene>
<evidence type="ECO:0000313" key="11">
    <source>
        <dbReference type="EMBL" id="KAF3054648.1"/>
    </source>
</evidence>
<dbReference type="PANTHER" id="PTHR21137">
    <property type="entry name" value="ODORANT RECEPTOR"/>
    <property type="match status" value="1"/>
</dbReference>
<dbReference type="InterPro" id="IPR004117">
    <property type="entry name" value="7tm6_olfct_rcpt"/>
</dbReference>
<feature type="transmembrane region" description="Helical" evidence="10">
    <location>
        <begin position="100"/>
        <end position="118"/>
    </location>
</feature>
<feature type="transmembrane region" description="Helical" evidence="10">
    <location>
        <begin position="158"/>
        <end position="180"/>
    </location>
</feature>
<evidence type="ECO:0000256" key="10">
    <source>
        <dbReference type="RuleBase" id="RU351113"/>
    </source>
</evidence>
<sequence length="403" mass="46526">MAKITPEKALKYAKILTYVNFTVPLKNPTRFKMIRLYFLRILVSAHVFIAEAPLVYTILTDDFSDPIKTTKVFSVAIACIQAPWQLGFLSLHYDRLQMSIFNFNCCSYRTITVYFIYFNRNIELNFRDFVISEMEHYFKCAEKYEREVYQFYVDKCRIFYICSVVSVFCTIVGLGFGPIVTRDPIPVDAKYPFNVTQEPMRTVIHVHQSVCLYQCFSSVCHSFLFGILIWFTTARFEIVSNQLRNANSLYDIIAGIREHIKLLRYAEEIITAIRTSILIVIIIVTFSIVTGGLVIVSNAALVDKAQFVILCIAGLFEVYAYAWPADYLMDASTSVADAIYESEWFNQEHAFKTNVLYILFRSQTPLTIQVSSMIPVLSLNYFSSYTSTAFSYLMTLRVIFIED</sequence>
<dbReference type="GO" id="GO:0005549">
    <property type="term" value="F:odorant binding"/>
    <property type="evidence" value="ECO:0007669"/>
    <property type="project" value="InterPro"/>
</dbReference>
<dbReference type="GO" id="GO:0004984">
    <property type="term" value="F:olfactory receptor activity"/>
    <property type="evidence" value="ECO:0007669"/>
    <property type="project" value="InterPro"/>
</dbReference>
<name>A0A6G1LPU7_9HYME</name>
<organism evidence="11 12">
    <name type="scientific">Nylanderia fulva</name>
    <dbReference type="NCBI Taxonomy" id="613905"/>
    <lineage>
        <taxon>Eukaryota</taxon>
        <taxon>Metazoa</taxon>
        <taxon>Ecdysozoa</taxon>
        <taxon>Arthropoda</taxon>
        <taxon>Hexapoda</taxon>
        <taxon>Insecta</taxon>
        <taxon>Pterygota</taxon>
        <taxon>Neoptera</taxon>
        <taxon>Endopterygota</taxon>
        <taxon>Hymenoptera</taxon>
        <taxon>Apocrita</taxon>
        <taxon>Aculeata</taxon>
        <taxon>Formicoidea</taxon>
        <taxon>Formicidae</taxon>
        <taxon>Formicinae</taxon>
        <taxon>Nylanderia</taxon>
    </lineage>
</organism>
<keyword evidence="3 10" id="KW-0716">Sensory transduction</keyword>
<evidence type="ECO:0000256" key="9">
    <source>
        <dbReference type="ARBA" id="ARBA00023224"/>
    </source>
</evidence>
<feature type="transmembrane region" description="Helical" evidence="10">
    <location>
        <begin position="210"/>
        <end position="231"/>
    </location>
</feature>
<evidence type="ECO:0000256" key="7">
    <source>
        <dbReference type="ARBA" id="ARBA00023136"/>
    </source>
</evidence>
<accession>A0A6G1LPU7</accession>
<keyword evidence="7 10" id="KW-0472">Membrane</keyword>
<dbReference type="GO" id="GO:0007165">
    <property type="term" value="P:signal transduction"/>
    <property type="evidence" value="ECO:0007669"/>
    <property type="project" value="UniProtKB-KW"/>
</dbReference>
<evidence type="ECO:0000256" key="3">
    <source>
        <dbReference type="ARBA" id="ARBA00022606"/>
    </source>
</evidence>
<evidence type="ECO:0000256" key="4">
    <source>
        <dbReference type="ARBA" id="ARBA00022692"/>
    </source>
</evidence>
<keyword evidence="8 10" id="KW-0675">Receptor</keyword>
<evidence type="ECO:0000256" key="1">
    <source>
        <dbReference type="ARBA" id="ARBA00004651"/>
    </source>
</evidence>
<dbReference type="Pfam" id="PF02949">
    <property type="entry name" value="7tm_6"/>
    <property type="match status" value="1"/>
</dbReference>
<dbReference type="AlphaFoldDB" id="A0A6G1LPU7"/>
<feature type="transmembrane region" description="Helical" evidence="10">
    <location>
        <begin position="37"/>
        <end position="59"/>
    </location>
</feature>